<sequence length="513" mass="58983">MLRLASIHDRLLFKDLSFDTIVKVTYKKHPALPTFVLVQIYFDTHHDTSYGSYHLIGLSAYAISSMQTSILEANRCPYVGDPIKNSTIMQYSYLHRVKYYHRACFILGTHCFYDERYICLCDNNAYFDCFLFNHSDSDCSHLGHCLNGGYCLQPMQPTTDFACVCPKCYYGSLCQFTTQKYSISIDALLGPSILSGQNLVRQTAIIKIIMSAIIVMFIFGLIGNIFSFIVFSQTRGTGCGIYLQTLSVVSLLSLVVFLLRLFYLLITQMKPVENVTFIRLACVSLEFLLSILPSIYDWLTAAVAIERCMIVIKGLDFDRKKSAKLAKYVIVGVVLFSILLSWHEILYHYLVDDPSQAPGHYWCVAEYKEKWIEVYEQTTNIINMIAPFLINLVTTIILLITVVRRKVTSLTNDKNKDAFQLLKEHLSLYKAFIISPFLIIVLELPRLVLLFSLACIQFEWQKHLYLSSYLISQLPFVLTLLIFVVTKRSYRQELMKLSMKIQTRFTSIDATRM</sequence>
<feature type="disulfide bond" evidence="5">
    <location>
        <begin position="165"/>
        <end position="174"/>
    </location>
</feature>
<evidence type="ECO:0000313" key="9">
    <source>
        <dbReference type="EMBL" id="CAF1136285.1"/>
    </source>
</evidence>
<dbReference type="GO" id="GO:0016020">
    <property type="term" value="C:membrane"/>
    <property type="evidence" value="ECO:0007669"/>
    <property type="project" value="UniProtKB-SubCell"/>
</dbReference>
<dbReference type="PROSITE" id="PS00022">
    <property type="entry name" value="EGF_1"/>
    <property type="match status" value="1"/>
</dbReference>
<evidence type="ECO:0000256" key="2">
    <source>
        <dbReference type="ARBA" id="ARBA00022692"/>
    </source>
</evidence>
<comment type="caution">
    <text evidence="9">The sequence shown here is derived from an EMBL/GenBank/DDBJ whole genome shotgun (WGS) entry which is preliminary data.</text>
</comment>
<dbReference type="InterPro" id="IPR017452">
    <property type="entry name" value="GPCR_Rhodpsn_7TM"/>
</dbReference>
<evidence type="ECO:0000256" key="1">
    <source>
        <dbReference type="ARBA" id="ARBA00004370"/>
    </source>
</evidence>
<evidence type="ECO:0000256" key="5">
    <source>
        <dbReference type="PROSITE-ProRule" id="PRU00076"/>
    </source>
</evidence>
<dbReference type="Proteomes" id="UP000682733">
    <property type="component" value="Unassembled WGS sequence"/>
</dbReference>
<keyword evidence="3 6" id="KW-1133">Transmembrane helix</keyword>
<dbReference type="EMBL" id="CAJNOK010011270">
    <property type="protein sequence ID" value="CAF1136285.1"/>
    <property type="molecule type" value="Genomic_DNA"/>
</dbReference>
<dbReference type="PANTHER" id="PTHR46641">
    <property type="entry name" value="FMRFAMIDE RECEPTOR-RELATED"/>
    <property type="match status" value="1"/>
</dbReference>
<evidence type="ECO:0000313" key="10">
    <source>
        <dbReference type="EMBL" id="CAF3925507.1"/>
    </source>
</evidence>
<name>A0A8S2EFI1_9BILA</name>
<dbReference type="Gene3D" id="1.20.1070.10">
    <property type="entry name" value="Rhodopsin 7-helix transmembrane proteins"/>
    <property type="match status" value="1"/>
</dbReference>
<comment type="caution">
    <text evidence="5">Lacks conserved residue(s) required for the propagation of feature annotation.</text>
</comment>
<comment type="subcellular location">
    <subcellularLocation>
        <location evidence="1">Membrane</location>
    </subcellularLocation>
</comment>
<keyword evidence="5" id="KW-1015">Disulfide bond</keyword>
<feature type="transmembrane region" description="Helical" evidence="6">
    <location>
        <begin position="208"/>
        <end position="229"/>
    </location>
</feature>
<evidence type="ECO:0000256" key="3">
    <source>
        <dbReference type="ARBA" id="ARBA00022989"/>
    </source>
</evidence>
<evidence type="ECO:0000259" key="8">
    <source>
        <dbReference type="PROSITE" id="PS50262"/>
    </source>
</evidence>
<feature type="domain" description="G-protein coupled receptors family 1 profile" evidence="8">
    <location>
        <begin position="223"/>
        <end position="483"/>
    </location>
</feature>
<keyword evidence="5" id="KW-0245">EGF-like domain</keyword>
<reference evidence="9" key="1">
    <citation type="submission" date="2021-02" db="EMBL/GenBank/DDBJ databases">
        <authorList>
            <person name="Nowell W R."/>
        </authorList>
    </citation>
    <scope>NUCLEOTIDE SEQUENCE</scope>
</reference>
<feature type="transmembrane region" description="Helical" evidence="6">
    <location>
        <begin position="241"/>
        <end position="263"/>
    </location>
</feature>
<keyword evidence="2 6" id="KW-0812">Transmembrane</keyword>
<evidence type="ECO:0000259" key="7">
    <source>
        <dbReference type="PROSITE" id="PS50026"/>
    </source>
</evidence>
<dbReference type="Proteomes" id="UP000677228">
    <property type="component" value="Unassembled WGS sequence"/>
</dbReference>
<dbReference type="AlphaFoldDB" id="A0A8S2EFI1"/>
<evidence type="ECO:0008006" key="12">
    <source>
        <dbReference type="Google" id="ProtNLM"/>
    </source>
</evidence>
<dbReference type="InterPro" id="IPR000742">
    <property type="entry name" value="EGF"/>
</dbReference>
<organism evidence="9 11">
    <name type="scientific">Didymodactylos carnosus</name>
    <dbReference type="NCBI Taxonomy" id="1234261"/>
    <lineage>
        <taxon>Eukaryota</taxon>
        <taxon>Metazoa</taxon>
        <taxon>Spiralia</taxon>
        <taxon>Gnathifera</taxon>
        <taxon>Rotifera</taxon>
        <taxon>Eurotatoria</taxon>
        <taxon>Bdelloidea</taxon>
        <taxon>Philodinida</taxon>
        <taxon>Philodinidae</taxon>
        <taxon>Didymodactylos</taxon>
    </lineage>
</organism>
<feature type="transmembrane region" description="Helical" evidence="6">
    <location>
        <begin position="328"/>
        <end position="350"/>
    </location>
</feature>
<keyword evidence="4 6" id="KW-0472">Membrane</keyword>
<feature type="transmembrane region" description="Helical" evidence="6">
    <location>
        <begin position="431"/>
        <end position="454"/>
    </location>
</feature>
<gene>
    <name evidence="9" type="ORF">OVA965_LOCUS20904</name>
    <name evidence="10" type="ORF">TMI583_LOCUS21420</name>
</gene>
<feature type="domain" description="EGF-like" evidence="7">
    <location>
        <begin position="135"/>
        <end position="175"/>
    </location>
</feature>
<evidence type="ECO:0000256" key="6">
    <source>
        <dbReference type="SAM" id="Phobius"/>
    </source>
</evidence>
<accession>A0A8S2EFI1</accession>
<dbReference type="PROSITE" id="PS50262">
    <property type="entry name" value="G_PROTEIN_RECEP_F1_2"/>
    <property type="match status" value="1"/>
</dbReference>
<feature type="transmembrane region" description="Helical" evidence="6">
    <location>
        <begin position="381"/>
        <end position="403"/>
    </location>
</feature>
<evidence type="ECO:0000313" key="11">
    <source>
        <dbReference type="Proteomes" id="UP000677228"/>
    </source>
</evidence>
<proteinExistence type="predicted"/>
<dbReference type="SUPFAM" id="SSF81321">
    <property type="entry name" value="Family A G protein-coupled receptor-like"/>
    <property type="match status" value="1"/>
</dbReference>
<dbReference type="PROSITE" id="PS50026">
    <property type="entry name" value="EGF_3"/>
    <property type="match status" value="1"/>
</dbReference>
<dbReference type="EMBL" id="CAJOBA010024201">
    <property type="protein sequence ID" value="CAF3925507.1"/>
    <property type="molecule type" value="Genomic_DNA"/>
</dbReference>
<dbReference type="SUPFAM" id="SSF57196">
    <property type="entry name" value="EGF/Laminin"/>
    <property type="match status" value="1"/>
</dbReference>
<dbReference type="InterPro" id="IPR052954">
    <property type="entry name" value="GPCR-Ligand_Int"/>
</dbReference>
<protein>
    <recommendedName>
        <fullName evidence="12">G-protein coupled receptors family 1 profile domain-containing protein</fullName>
    </recommendedName>
</protein>
<feature type="transmembrane region" description="Helical" evidence="6">
    <location>
        <begin position="466"/>
        <end position="486"/>
    </location>
</feature>
<evidence type="ECO:0000256" key="4">
    <source>
        <dbReference type="ARBA" id="ARBA00023136"/>
    </source>
</evidence>